<reference evidence="12" key="2">
    <citation type="submission" date="2016-10" db="EMBL/GenBank/DDBJ databases">
        <authorList>
            <person name="de Groot N.N."/>
        </authorList>
    </citation>
    <scope>NUCLEOTIDE SEQUENCE [LARGE SCALE GENOMIC DNA]</scope>
    <source>
        <strain evidence="12">DSM 24204</strain>
    </source>
</reference>
<keyword evidence="2" id="KW-1003">Cell membrane</keyword>
<reference evidence="10 14" key="3">
    <citation type="journal article" date="2023" name="Front. Microbiol.">
        <title>Phylogeography and host specificity of Pasteurellaceae pathogenic to sea-farmed fish in the north-east Atlantic.</title>
        <authorList>
            <person name="Gulla S."/>
            <person name="Colquhoun D.J."/>
            <person name="Olsen A.B."/>
            <person name="Spilsberg B."/>
            <person name="Lagesen K."/>
            <person name="Aakesson C.P."/>
            <person name="Strom S."/>
            <person name="Manji F."/>
            <person name="Birkbeck T.H."/>
            <person name="Nilsen H.K."/>
        </authorList>
    </citation>
    <scope>NUCLEOTIDE SEQUENCE [LARGE SCALE GENOMIC DNA]</scope>
    <source>
        <strain evidence="10 14">VIO11850</strain>
    </source>
</reference>
<keyword evidence="3 12" id="KW-0762">Sugar transport</keyword>
<keyword evidence="7" id="KW-1278">Translocase</keyword>
<dbReference type="CDD" id="cd03215">
    <property type="entry name" value="ABC_Carb_Monos_II"/>
    <property type="match status" value="1"/>
</dbReference>
<dbReference type="PANTHER" id="PTHR43790">
    <property type="entry name" value="CARBOHYDRATE TRANSPORT ATP-BINDING PROTEIN MG119-RELATED"/>
    <property type="match status" value="1"/>
</dbReference>
<feature type="domain" description="ABC transporter" evidence="9">
    <location>
        <begin position="6"/>
        <end position="244"/>
    </location>
</feature>
<evidence type="ECO:0000313" key="10">
    <source>
        <dbReference type="EMBL" id="MDP8085920.1"/>
    </source>
</evidence>
<evidence type="ECO:0000256" key="7">
    <source>
        <dbReference type="ARBA" id="ARBA00022967"/>
    </source>
</evidence>
<accession>A0A1H7YNW7</accession>
<name>A0A1H7YNW7_9PAST</name>
<dbReference type="EMBL" id="JASAYT010000011">
    <property type="protein sequence ID" value="MDP8174717.1"/>
    <property type="molecule type" value="Genomic_DNA"/>
</dbReference>
<dbReference type="InterPro" id="IPR017871">
    <property type="entry name" value="ABC_transporter-like_CS"/>
</dbReference>
<dbReference type="RefSeq" id="WP_090922555.1">
    <property type="nucleotide sequence ID" value="NZ_CP016180.1"/>
</dbReference>
<dbReference type="AlphaFoldDB" id="A0A1H7YNW7"/>
<dbReference type="InterPro" id="IPR003593">
    <property type="entry name" value="AAA+_ATPase"/>
</dbReference>
<dbReference type="Proteomes" id="UP000198883">
    <property type="component" value="Unassembled WGS sequence"/>
</dbReference>
<dbReference type="EMBL" id="FOBN01000019">
    <property type="protein sequence ID" value="SEM46997.1"/>
    <property type="molecule type" value="Genomic_DNA"/>
</dbReference>
<dbReference type="STRING" id="97481.SAMN05444853_11942"/>
<evidence type="ECO:0000256" key="6">
    <source>
        <dbReference type="ARBA" id="ARBA00022840"/>
    </source>
</evidence>
<evidence type="ECO:0000259" key="9">
    <source>
        <dbReference type="PROSITE" id="PS50893"/>
    </source>
</evidence>
<evidence type="ECO:0000313" key="11">
    <source>
        <dbReference type="EMBL" id="MDP8174717.1"/>
    </source>
</evidence>
<dbReference type="SMART" id="SM00382">
    <property type="entry name" value="AAA"/>
    <property type="match status" value="2"/>
</dbReference>
<dbReference type="PROSITE" id="PS00211">
    <property type="entry name" value="ABC_TRANSPORTER_1"/>
    <property type="match status" value="1"/>
</dbReference>
<dbReference type="Proteomes" id="UP001224812">
    <property type="component" value="Unassembled WGS sequence"/>
</dbReference>
<dbReference type="InterPro" id="IPR003439">
    <property type="entry name" value="ABC_transporter-like_ATP-bd"/>
</dbReference>
<proteinExistence type="predicted"/>
<keyword evidence="8" id="KW-0472">Membrane</keyword>
<dbReference type="GO" id="GO:0005524">
    <property type="term" value="F:ATP binding"/>
    <property type="evidence" value="ECO:0007669"/>
    <property type="project" value="UniProtKB-KW"/>
</dbReference>
<feature type="domain" description="ABC transporter" evidence="9">
    <location>
        <begin position="243"/>
        <end position="496"/>
    </location>
</feature>
<evidence type="ECO:0000313" key="12">
    <source>
        <dbReference type="EMBL" id="SEM46997.1"/>
    </source>
</evidence>
<dbReference type="CDD" id="cd03216">
    <property type="entry name" value="ABC_Carb_Monos_I"/>
    <property type="match status" value="1"/>
</dbReference>
<reference evidence="13" key="1">
    <citation type="submission" date="2016-10" db="EMBL/GenBank/DDBJ databases">
        <authorList>
            <person name="Varghese N."/>
            <person name="Submissions S."/>
        </authorList>
    </citation>
    <scope>NUCLEOTIDE SEQUENCE [LARGE SCALE GENOMIC DNA]</scope>
    <source>
        <strain evidence="13">DSM 24204</strain>
    </source>
</reference>
<evidence type="ECO:0000256" key="8">
    <source>
        <dbReference type="ARBA" id="ARBA00023136"/>
    </source>
</evidence>
<reference evidence="11" key="4">
    <citation type="journal article" date="2023" name="Front. Microbiol.">
        <title>Phylogeography and host specificity of Pasteurellaceae pathogenic to sea-farmed fish in the north-east Atlantic.</title>
        <authorList>
            <person name="Gulla S."/>
            <person name="Colquhoun D.J."/>
            <person name="Olsen A.B."/>
            <person name="Spilsberg B."/>
            <person name="Lagesen K."/>
            <person name="Aakesson C.P."/>
            <person name="Strom S."/>
            <person name="Manji F."/>
            <person name="Birkbeck T.H."/>
            <person name="Nilsen H.K."/>
        </authorList>
    </citation>
    <scope>NUCLEOTIDE SEQUENCE</scope>
    <source>
        <strain evidence="11">98B1</strain>
    </source>
</reference>
<evidence type="ECO:0000256" key="5">
    <source>
        <dbReference type="ARBA" id="ARBA00022741"/>
    </source>
</evidence>
<dbReference type="OrthoDB" id="9776369at2"/>
<keyword evidence="14" id="KW-1185">Reference proteome</keyword>
<dbReference type="PROSITE" id="PS50893">
    <property type="entry name" value="ABC_TRANSPORTER_2"/>
    <property type="match status" value="2"/>
</dbReference>
<dbReference type="SUPFAM" id="SSF52540">
    <property type="entry name" value="P-loop containing nucleoside triphosphate hydrolases"/>
    <property type="match status" value="2"/>
</dbReference>
<keyword evidence="1" id="KW-0813">Transport</keyword>
<evidence type="ECO:0000256" key="3">
    <source>
        <dbReference type="ARBA" id="ARBA00022597"/>
    </source>
</evidence>
<dbReference type="GO" id="GO:0016887">
    <property type="term" value="F:ATP hydrolysis activity"/>
    <property type="evidence" value="ECO:0007669"/>
    <property type="project" value="InterPro"/>
</dbReference>
<sequence>MEETVLQLTNINKHFGNYQALKDVNFSLNKGEVHCLVGENGCGKSTLIKIISGVYTPDKGAKIIIGNNHSVNKVTPQMATTNGIHVIWQDLSLFPQLSVAENIAFDHFVSKPIRKPNKSEIKQQAKAVMERLGIHLDLDVPLSSLGIAQRQLVAICRVLNADARIIFMDEPTASLTRSEVNHLLDAVKKMQADGISVVFVSHRLAEVLDIADRVTVIRDGTIIDVLDAKTTNPKILSQLMTGLDLEDNVRQPKTFSEPILEVKSLSRKGEFHNINFTLHKGEIVGITGLLGAGRTELALSLFGMCSPDSGEIILNGMPMRFRHNRDAIQAGIAYVSEDRLNLGLIQPQSIRDNTTMAILDKLSGWLGSLMPKALTKTTQYWLEKLTVKYQDSSLPVNSLSGGNQQRVAIGKWLATDPKILILDAPTVGVDVGAKAEIFKVVRELAKQGLAILIISDEVSEVYYQCDRVHVMKKGTLVAHFEPHKITEESLEEAVYG</sequence>
<keyword evidence="4" id="KW-0677">Repeat</keyword>
<dbReference type="InterPro" id="IPR027417">
    <property type="entry name" value="P-loop_NTPase"/>
</dbReference>
<evidence type="ECO:0000313" key="14">
    <source>
        <dbReference type="Proteomes" id="UP001224812"/>
    </source>
</evidence>
<dbReference type="InterPro" id="IPR050107">
    <property type="entry name" value="ABC_carbohydrate_import_ATPase"/>
</dbReference>
<protein>
    <submittedName>
        <fullName evidence="12">Simple sugar transport system ATP-binding protein</fullName>
    </submittedName>
    <submittedName>
        <fullName evidence="10">Sugar ABC transporter ATP-binding protein</fullName>
    </submittedName>
</protein>
<evidence type="ECO:0000256" key="4">
    <source>
        <dbReference type="ARBA" id="ARBA00022737"/>
    </source>
</evidence>
<evidence type="ECO:0000313" key="13">
    <source>
        <dbReference type="Proteomes" id="UP000198883"/>
    </source>
</evidence>
<evidence type="ECO:0000256" key="2">
    <source>
        <dbReference type="ARBA" id="ARBA00022475"/>
    </source>
</evidence>
<dbReference type="EMBL" id="JASAVS010000019">
    <property type="protein sequence ID" value="MDP8085920.1"/>
    <property type="molecule type" value="Genomic_DNA"/>
</dbReference>
<dbReference type="Pfam" id="PF00005">
    <property type="entry name" value="ABC_tran"/>
    <property type="match status" value="2"/>
</dbReference>
<dbReference type="Proteomes" id="UP001231736">
    <property type="component" value="Unassembled WGS sequence"/>
</dbReference>
<dbReference type="GeneID" id="83543964"/>
<dbReference type="Gene3D" id="3.40.50.300">
    <property type="entry name" value="P-loop containing nucleotide triphosphate hydrolases"/>
    <property type="match status" value="2"/>
</dbReference>
<dbReference type="PANTHER" id="PTHR43790:SF1">
    <property type="entry name" value="XYLOSE IMPORT ATP-BINDING PROTEIN XYLG"/>
    <property type="match status" value="1"/>
</dbReference>
<keyword evidence="6 12" id="KW-0067">ATP-binding</keyword>
<evidence type="ECO:0000256" key="1">
    <source>
        <dbReference type="ARBA" id="ARBA00022448"/>
    </source>
</evidence>
<keyword evidence="5" id="KW-0547">Nucleotide-binding</keyword>
<gene>
    <name evidence="10" type="ORF">QJT92_08305</name>
    <name evidence="11" type="ORF">QJU97_04485</name>
    <name evidence="12" type="ORF">SAMN05444853_11942</name>
</gene>
<organism evidence="12 13">
    <name type="scientific">Phocoenobacter skyensis</name>
    <dbReference type="NCBI Taxonomy" id="97481"/>
    <lineage>
        <taxon>Bacteria</taxon>
        <taxon>Pseudomonadati</taxon>
        <taxon>Pseudomonadota</taxon>
        <taxon>Gammaproteobacteria</taxon>
        <taxon>Pasteurellales</taxon>
        <taxon>Pasteurellaceae</taxon>
        <taxon>Phocoenobacter</taxon>
    </lineage>
</organism>